<sequence>MQRLSNLEISRLAANGLLAPGAARRRAEVGMVHFGIGAFHRAHQALYTEAALQHSGGDWGICGVSLRSAAVRDQLQPQDGWYCSVERLGAEVQYQLVGAVREVLVAPEDPGAVLERLADPAVSVVTLTVTEKGYCLDGKGVLDAAHPDIIADLNRPVVPASLFGYLCAGLALRRQRGGGGLSIISCDNLSHNGRLLSAAMQIFSAELDPELARWIDDYCSFPETMVDKIVPATTPADLAAVAAHLQCHDEATVVGEPFRQWVIEDKFAGPVPPWNQVGAQFVSDVAPFEAMKLRLLNASHSCIAYLGCLAGWDTVADAMAVPALRQVVGDLMQLEVTPNLEVPPGFDVNQYQQQLLERFANPSLQHRTAQIAMDGSQKLPQRIMASLAGQLGNGGSIERLCLVLAAWVLFSREAARKGTLDDPLAAELAALYEQAGSQPEDYLRAILAWRSLVPAALANNERLQRTLLAQLIALHADVEAALTATNRGS</sequence>
<evidence type="ECO:0000256" key="1">
    <source>
        <dbReference type="ARBA" id="ARBA00023002"/>
    </source>
</evidence>
<keyword evidence="1" id="KW-0560">Oxidoreductase</keyword>
<accession>A0ABT3TCW6</accession>
<dbReference type="InterPro" id="IPR013131">
    <property type="entry name" value="Mannitol_DH_N"/>
</dbReference>
<dbReference type="Gene3D" id="1.10.1040.10">
    <property type="entry name" value="N-(1-d-carboxylethyl)-l-norvaline Dehydrogenase, domain 2"/>
    <property type="match status" value="1"/>
</dbReference>
<dbReference type="InterPro" id="IPR008927">
    <property type="entry name" value="6-PGluconate_DH-like_C_sf"/>
</dbReference>
<dbReference type="Pfam" id="PF08125">
    <property type="entry name" value="Mannitol_dh_C"/>
    <property type="match status" value="1"/>
</dbReference>
<dbReference type="InterPro" id="IPR013118">
    <property type="entry name" value="Mannitol_DH_C"/>
</dbReference>
<gene>
    <name evidence="4" type="ORF">EYC98_04500</name>
</gene>
<dbReference type="PRINTS" id="PR00084">
    <property type="entry name" value="MTLDHDRGNASE"/>
</dbReference>
<evidence type="ECO:0000259" key="3">
    <source>
        <dbReference type="Pfam" id="PF08125"/>
    </source>
</evidence>
<evidence type="ECO:0000313" key="4">
    <source>
        <dbReference type="EMBL" id="MCX2980124.1"/>
    </source>
</evidence>
<dbReference type="InterPro" id="IPR013328">
    <property type="entry name" value="6PGD_dom2"/>
</dbReference>
<dbReference type="PANTHER" id="PTHR43362">
    <property type="entry name" value="MANNITOL DEHYDROGENASE DSF1-RELATED"/>
    <property type="match status" value="1"/>
</dbReference>
<dbReference type="RefSeq" id="WP_279244103.1">
    <property type="nucleotide sequence ID" value="NZ_SHNN01000001.1"/>
</dbReference>
<dbReference type="SUPFAM" id="SSF51735">
    <property type="entry name" value="NAD(P)-binding Rossmann-fold domains"/>
    <property type="match status" value="1"/>
</dbReference>
<dbReference type="Pfam" id="PF01232">
    <property type="entry name" value="Mannitol_dh"/>
    <property type="match status" value="1"/>
</dbReference>
<dbReference type="SUPFAM" id="SSF48179">
    <property type="entry name" value="6-phosphogluconate dehydrogenase C-terminal domain-like"/>
    <property type="match status" value="1"/>
</dbReference>
<dbReference type="InterPro" id="IPR036291">
    <property type="entry name" value="NAD(P)-bd_dom_sf"/>
</dbReference>
<dbReference type="InterPro" id="IPR050988">
    <property type="entry name" value="Mannitol_DH/Oxidoreductase"/>
</dbReference>
<reference evidence="4" key="1">
    <citation type="submission" date="2019-02" db="EMBL/GenBank/DDBJ databases">
        <authorList>
            <person name="Li S.-H."/>
        </authorList>
    </citation>
    <scope>NUCLEOTIDE SEQUENCE</scope>
    <source>
        <strain evidence="4">IMCC14734</strain>
    </source>
</reference>
<dbReference type="InterPro" id="IPR000669">
    <property type="entry name" value="Mannitol_DH"/>
</dbReference>
<dbReference type="EMBL" id="SHNN01000001">
    <property type="protein sequence ID" value="MCX2980124.1"/>
    <property type="molecule type" value="Genomic_DNA"/>
</dbReference>
<comment type="caution">
    <text evidence="4">The sequence shown here is derived from an EMBL/GenBank/DDBJ whole genome shotgun (WGS) entry which is preliminary data.</text>
</comment>
<evidence type="ECO:0000259" key="2">
    <source>
        <dbReference type="Pfam" id="PF01232"/>
    </source>
</evidence>
<feature type="domain" description="Mannitol dehydrogenase C-terminal" evidence="3">
    <location>
        <begin position="284"/>
        <end position="463"/>
    </location>
</feature>
<evidence type="ECO:0000313" key="5">
    <source>
        <dbReference type="Proteomes" id="UP001143362"/>
    </source>
</evidence>
<dbReference type="PANTHER" id="PTHR43362:SF1">
    <property type="entry name" value="MANNITOL DEHYDROGENASE 2-RELATED"/>
    <property type="match status" value="1"/>
</dbReference>
<proteinExistence type="predicted"/>
<name>A0ABT3TCW6_9GAMM</name>
<dbReference type="Proteomes" id="UP001143362">
    <property type="component" value="Unassembled WGS sequence"/>
</dbReference>
<protein>
    <submittedName>
        <fullName evidence="4">Mannitol dehydrogenase family protein</fullName>
    </submittedName>
</protein>
<keyword evidence="5" id="KW-1185">Reference proteome</keyword>
<dbReference type="Gene3D" id="3.40.50.720">
    <property type="entry name" value="NAD(P)-binding Rossmann-like Domain"/>
    <property type="match status" value="1"/>
</dbReference>
<organism evidence="4 5">
    <name type="scientific">Candidatus Litorirhabdus singularis</name>
    <dbReference type="NCBI Taxonomy" id="2518993"/>
    <lineage>
        <taxon>Bacteria</taxon>
        <taxon>Pseudomonadati</taxon>
        <taxon>Pseudomonadota</taxon>
        <taxon>Gammaproteobacteria</taxon>
        <taxon>Cellvibrionales</taxon>
        <taxon>Halieaceae</taxon>
        <taxon>Candidatus Litorirhabdus</taxon>
    </lineage>
</organism>
<feature type="domain" description="Mannitol dehydrogenase N-terminal" evidence="2">
    <location>
        <begin position="31"/>
        <end position="275"/>
    </location>
</feature>